<keyword evidence="1" id="KW-0378">Hydrolase</keyword>
<evidence type="ECO:0000256" key="2">
    <source>
        <dbReference type="ARBA" id="ARBA00022825"/>
    </source>
</evidence>
<dbReference type="Proteomes" id="UP000887564">
    <property type="component" value="Unplaced"/>
</dbReference>
<dbReference type="WBParaSite" id="PEQ_0000530001-mRNA-1">
    <property type="protein sequence ID" value="PEQ_0000530001-mRNA-1"/>
    <property type="gene ID" value="PEQ_0000530001"/>
</dbReference>
<dbReference type="Pfam" id="PF00326">
    <property type="entry name" value="Peptidase_S9"/>
    <property type="match status" value="1"/>
</dbReference>
<dbReference type="SUPFAM" id="SSF53474">
    <property type="entry name" value="alpha/beta-Hydrolases"/>
    <property type="match status" value="1"/>
</dbReference>
<evidence type="ECO:0000259" key="4">
    <source>
        <dbReference type="Pfam" id="PF00326"/>
    </source>
</evidence>
<dbReference type="AlphaFoldDB" id="A0A914RG55"/>
<dbReference type="InterPro" id="IPR029058">
    <property type="entry name" value="AB_hydrolase_fold"/>
</dbReference>
<evidence type="ECO:0000313" key="5">
    <source>
        <dbReference type="Proteomes" id="UP000887564"/>
    </source>
</evidence>
<dbReference type="PANTHER" id="PTHR11731">
    <property type="entry name" value="PROTEASE FAMILY S9B,C DIPEPTIDYL-PEPTIDASE IV-RELATED"/>
    <property type="match status" value="1"/>
</dbReference>
<keyword evidence="5" id="KW-1185">Reference proteome</keyword>
<dbReference type="InterPro" id="IPR050278">
    <property type="entry name" value="Serine_Prot_S9B/DPPIV"/>
</dbReference>
<keyword evidence="1" id="KW-0645">Protease</keyword>
<keyword evidence="2" id="KW-0720">Serine protease</keyword>
<dbReference type="GO" id="GO:0004177">
    <property type="term" value="F:aminopeptidase activity"/>
    <property type="evidence" value="ECO:0007669"/>
    <property type="project" value="UniProtKB-KW"/>
</dbReference>
<dbReference type="GO" id="GO:0008239">
    <property type="term" value="F:dipeptidyl-peptidase activity"/>
    <property type="evidence" value="ECO:0007669"/>
    <property type="project" value="TreeGrafter"/>
</dbReference>
<dbReference type="GO" id="GO:0005886">
    <property type="term" value="C:plasma membrane"/>
    <property type="evidence" value="ECO:0007669"/>
    <property type="project" value="TreeGrafter"/>
</dbReference>
<dbReference type="PANTHER" id="PTHR11731:SF200">
    <property type="entry name" value="DIPEPTIDYL PEPTIDASE 10, ISOFORM B"/>
    <property type="match status" value="1"/>
</dbReference>
<protein>
    <submittedName>
        <fullName evidence="6">Peptidase S9 prolyl oligopeptidase catalytic domain-containing protein</fullName>
    </submittedName>
</protein>
<proteinExistence type="predicted"/>
<reference evidence="6" key="1">
    <citation type="submission" date="2022-11" db="UniProtKB">
        <authorList>
            <consortium name="WormBaseParasite"/>
        </authorList>
    </citation>
    <scope>IDENTIFICATION</scope>
</reference>
<sequence length="128" mass="14655">KYFCLVIRRKFVNLQSYGGFVSAHVVEHDNKQTFKCAVSVAPVTNFKYYDATYTERYMGAANELAYERTDLMRNVSSFRNVRFLLVHGIADGFVIHCNKLNTASIGNINHLRRKAFEASAISFIISYL</sequence>
<accession>A0A914RG55</accession>
<evidence type="ECO:0000256" key="3">
    <source>
        <dbReference type="ARBA" id="ARBA00023180"/>
    </source>
</evidence>
<name>A0A914RG55_PAREQ</name>
<dbReference type="GO" id="GO:0006508">
    <property type="term" value="P:proteolysis"/>
    <property type="evidence" value="ECO:0007669"/>
    <property type="project" value="InterPro"/>
</dbReference>
<keyword evidence="3" id="KW-0325">Glycoprotein</keyword>
<dbReference type="GO" id="GO:0008236">
    <property type="term" value="F:serine-type peptidase activity"/>
    <property type="evidence" value="ECO:0007669"/>
    <property type="project" value="UniProtKB-KW"/>
</dbReference>
<feature type="domain" description="Peptidase S9 prolyl oligopeptidase catalytic" evidence="4">
    <location>
        <begin position="16"/>
        <end position="95"/>
    </location>
</feature>
<evidence type="ECO:0000256" key="1">
    <source>
        <dbReference type="ARBA" id="ARBA00022438"/>
    </source>
</evidence>
<organism evidence="5 6">
    <name type="scientific">Parascaris equorum</name>
    <name type="common">Equine roundworm</name>
    <dbReference type="NCBI Taxonomy" id="6256"/>
    <lineage>
        <taxon>Eukaryota</taxon>
        <taxon>Metazoa</taxon>
        <taxon>Ecdysozoa</taxon>
        <taxon>Nematoda</taxon>
        <taxon>Chromadorea</taxon>
        <taxon>Rhabditida</taxon>
        <taxon>Spirurina</taxon>
        <taxon>Ascaridomorpha</taxon>
        <taxon>Ascaridoidea</taxon>
        <taxon>Ascarididae</taxon>
        <taxon>Parascaris</taxon>
    </lineage>
</organism>
<dbReference type="Gene3D" id="3.40.50.1820">
    <property type="entry name" value="alpha/beta hydrolase"/>
    <property type="match status" value="1"/>
</dbReference>
<evidence type="ECO:0000313" key="6">
    <source>
        <dbReference type="WBParaSite" id="PEQ_0000530001-mRNA-1"/>
    </source>
</evidence>
<keyword evidence="1" id="KW-0031">Aminopeptidase</keyword>
<dbReference type="InterPro" id="IPR001375">
    <property type="entry name" value="Peptidase_S9_cat"/>
</dbReference>